<gene>
    <name evidence="2" type="ORF">EXN66_Car013494</name>
</gene>
<sequence>MTHYYKSSLYFLQHYTTTLIILFPSLSAERRRTVIKSREHVKFHFSLPASRSGKSITTSSSWIARPYILETHSSSHKL</sequence>
<keyword evidence="1" id="KW-0812">Transmembrane</keyword>
<evidence type="ECO:0000313" key="3">
    <source>
        <dbReference type="Proteomes" id="UP000503349"/>
    </source>
</evidence>
<dbReference type="AlphaFoldDB" id="A0A6G1Q625"/>
<keyword evidence="1" id="KW-0472">Membrane</keyword>
<keyword evidence="1" id="KW-1133">Transmembrane helix</keyword>
<dbReference type="Proteomes" id="UP000503349">
    <property type="component" value="Chromosome 13"/>
</dbReference>
<evidence type="ECO:0000256" key="1">
    <source>
        <dbReference type="SAM" id="Phobius"/>
    </source>
</evidence>
<organism evidence="2 3">
    <name type="scientific">Channa argus</name>
    <name type="common">Northern snakehead</name>
    <name type="synonym">Ophicephalus argus</name>
    <dbReference type="NCBI Taxonomy" id="215402"/>
    <lineage>
        <taxon>Eukaryota</taxon>
        <taxon>Metazoa</taxon>
        <taxon>Chordata</taxon>
        <taxon>Craniata</taxon>
        <taxon>Vertebrata</taxon>
        <taxon>Euteleostomi</taxon>
        <taxon>Actinopterygii</taxon>
        <taxon>Neopterygii</taxon>
        <taxon>Teleostei</taxon>
        <taxon>Neoteleostei</taxon>
        <taxon>Acanthomorphata</taxon>
        <taxon>Anabantaria</taxon>
        <taxon>Anabantiformes</taxon>
        <taxon>Channoidei</taxon>
        <taxon>Channidae</taxon>
        <taxon>Channa</taxon>
    </lineage>
</organism>
<name>A0A6G1Q625_CHAAH</name>
<reference evidence="3" key="2">
    <citation type="submission" date="2019-02" db="EMBL/GenBank/DDBJ databases">
        <title>Opniocepnalus argus Var Kimnra genome.</title>
        <authorList>
            <person name="Zhou C."/>
            <person name="Xiao S."/>
        </authorList>
    </citation>
    <scope>NUCLEOTIDE SEQUENCE [LARGE SCALE GENOMIC DNA]</scope>
</reference>
<feature type="transmembrane region" description="Helical" evidence="1">
    <location>
        <begin position="12"/>
        <end position="28"/>
    </location>
</feature>
<dbReference type="EMBL" id="CM015724">
    <property type="protein sequence ID" value="KAF3697813.1"/>
    <property type="molecule type" value="Genomic_DNA"/>
</dbReference>
<accession>A0A6G1Q625</accession>
<keyword evidence="3" id="KW-1185">Reference proteome</keyword>
<evidence type="ECO:0000313" key="2">
    <source>
        <dbReference type="EMBL" id="KAF3697813.1"/>
    </source>
</evidence>
<proteinExistence type="predicted"/>
<protein>
    <submittedName>
        <fullName evidence="2">Uncharacterized protein</fullName>
    </submittedName>
</protein>
<reference evidence="2 3" key="1">
    <citation type="submission" date="2019-02" db="EMBL/GenBank/DDBJ databases">
        <title>Opniocepnalus argus genome.</title>
        <authorList>
            <person name="Zhou C."/>
            <person name="Xiao S."/>
        </authorList>
    </citation>
    <scope>NUCLEOTIDE SEQUENCE [LARGE SCALE GENOMIC DNA]</scope>
    <source>
        <strain evidence="2">OARG1902GOOAL</strain>
        <tissue evidence="2">Muscle</tissue>
    </source>
</reference>